<organism evidence="1 2">
    <name type="scientific">Linum trigynum</name>
    <dbReference type="NCBI Taxonomy" id="586398"/>
    <lineage>
        <taxon>Eukaryota</taxon>
        <taxon>Viridiplantae</taxon>
        <taxon>Streptophyta</taxon>
        <taxon>Embryophyta</taxon>
        <taxon>Tracheophyta</taxon>
        <taxon>Spermatophyta</taxon>
        <taxon>Magnoliopsida</taxon>
        <taxon>eudicotyledons</taxon>
        <taxon>Gunneridae</taxon>
        <taxon>Pentapetalae</taxon>
        <taxon>rosids</taxon>
        <taxon>fabids</taxon>
        <taxon>Malpighiales</taxon>
        <taxon>Linaceae</taxon>
        <taxon>Linum</taxon>
    </lineage>
</organism>
<accession>A0AAV2EWJ1</accession>
<name>A0AAV2EWJ1_9ROSI</name>
<evidence type="ECO:0000313" key="2">
    <source>
        <dbReference type="Proteomes" id="UP001497516"/>
    </source>
</evidence>
<reference evidence="1 2" key="1">
    <citation type="submission" date="2024-04" db="EMBL/GenBank/DDBJ databases">
        <authorList>
            <person name="Fracassetti M."/>
        </authorList>
    </citation>
    <scope>NUCLEOTIDE SEQUENCE [LARGE SCALE GENOMIC DNA]</scope>
</reference>
<protein>
    <submittedName>
        <fullName evidence="1">Uncharacterized protein</fullName>
    </submittedName>
</protein>
<dbReference type="EMBL" id="OZ034818">
    <property type="protein sequence ID" value="CAL1390129.1"/>
    <property type="molecule type" value="Genomic_DNA"/>
</dbReference>
<sequence length="187" mass="21035">MAPVWVEEGESVWVDWPSPRLAHHKFKNHKFFPQVSFSARTTFPSLPLFPSLSLSSSHEHDEEAAISRRPPAKRRRRTCEAATSEAAARVQRSGGWFRRRRRGSRLIGSDEGRGFGGDEGRGFTSTKLVLTAATLQTNRRRRRAGFHADKVAAVGLTAVVEERTTLWTKLFDRICTRSSSRSKQGEG</sequence>
<gene>
    <name evidence="1" type="ORF">LTRI10_LOCUS30937</name>
</gene>
<keyword evidence="2" id="KW-1185">Reference proteome</keyword>
<proteinExistence type="predicted"/>
<evidence type="ECO:0000313" key="1">
    <source>
        <dbReference type="EMBL" id="CAL1390129.1"/>
    </source>
</evidence>
<dbReference type="Proteomes" id="UP001497516">
    <property type="component" value="Chromosome 5"/>
</dbReference>
<dbReference type="AlphaFoldDB" id="A0AAV2EWJ1"/>